<keyword evidence="3" id="KW-1185">Reference proteome</keyword>
<dbReference type="Gene3D" id="3.40.50.1820">
    <property type="entry name" value="alpha/beta hydrolase"/>
    <property type="match status" value="1"/>
</dbReference>
<dbReference type="GO" id="GO:0016787">
    <property type="term" value="F:hydrolase activity"/>
    <property type="evidence" value="ECO:0007669"/>
    <property type="project" value="UniProtKB-KW"/>
</dbReference>
<accession>A0A3M7M617</accession>
<keyword evidence="2" id="KW-0378">Hydrolase</keyword>
<evidence type="ECO:0000313" key="2">
    <source>
        <dbReference type="EMBL" id="RMZ69916.1"/>
    </source>
</evidence>
<dbReference type="AlphaFoldDB" id="A0A3M7M617"/>
<dbReference type="InterPro" id="IPR002925">
    <property type="entry name" value="Dienelactn_hydro"/>
</dbReference>
<protein>
    <submittedName>
        <fullName evidence="2">Dienelactone hydrolase family</fullName>
    </submittedName>
</protein>
<dbReference type="PANTHER" id="PTHR47668">
    <property type="entry name" value="DIENELACTONE HYDROLASE FAMILY PROTEIN (AFU_ORTHOLOGUE AFUA_6G01940)"/>
    <property type="match status" value="1"/>
</dbReference>
<name>A0A3M7M617_9PLEO</name>
<dbReference type="InterPro" id="IPR029058">
    <property type="entry name" value="AB_hydrolase_fold"/>
</dbReference>
<dbReference type="EMBL" id="KE747823">
    <property type="protein sequence ID" value="RMZ69916.1"/>
    <property type="molecule type" value="Genomic_DNA"/>
</dbReference>
<dbReference type="Proteomes" id="UP000265663">
    <property type="component" value="Unassembled WGS sequence"/>
</dbReference>
<gene>
    <name evidence="2" type="ORF">GMOD_00008854</name>
</gene>
<dbReference type="OrthoDB" id="2147163at2759"/>
<feature type="domain" description="Dienelactone hydrolase" evidence="1">
    <location>
        <begin position="35"/>
        <end position="245"/>
    </location>
</feature>
<reference evidence="2 3" key="1">
    <citation type="journal article" date="2014" name="PLoS ONE">
        <title>De novo Genome Assembly of the Fungal Plant Pathogen Pyrenophora semeniperda.</title>
        <authorList>
            <person name="Soliai M.M."/>
            <person name="Meyer S.E."/>
            <person name="Udall J.A."/>
            <person name="Elzinga D.E."/>
            <person name="Hermansen R.A."/>
            <person name="Bodily P.M."/>
            <person name="Hart A.A."/>
            <person name="Coleman C.E."/>
        </authorList>
    </citation>
    <scope>NUCLEOTIDE SEQUENCE [LARGE SCALE GENOMIC DNA]</scope>
    <source>
        <strain evidence="2 3">CCB06</strain>
        <tissue evidence="2">Mycelium</tissue>
    </source>
</reference>
<evidence type="ECO:0000313" key="3">
    <source>
        <dbReference type="Proteomes" id="UP000265663"/>
    </source>
</evidence>
<dbReference type="Pfam" id="PF01738">
    <property type="entry name" value="DLH"/>
    <property type="match status" value="1"/>
</dbReference>
<sequence>MSSSNYSKACCSLPPVVSKGYTAKGRYETIGGTKMYVTGPSDASKAIFVIFDIFAFVDQTVQGADLLAHSGKYQVFMPDFFDGKPAEMSWMAQGMEGPLGTFFGTTGNPATAVGKVPGMVDAIEKKYSSIRTWGILGFCWGGKVVSVVTSNKMCKFAAGAQCHPAMLDPSEASGIEMPHLMIASGDEDADTVKQFEQGLTVAKQFERFDGQLHGFMTARADLDDEKVKAEYEKAYKTVISFFDKHV</sequence>
<dbReference type="SUPFAM" id="SSF53474">
    <property type="entry name" value="alpha/beta-Hydrolases"/>
    <property type="match status" value="1"/>
</dbReference>
<proteinExistence type="predicted"/>
<organism evidence="2 3">
    <name type="scientific">Pyrenophora seminiperda CCB06</name>
    <dbReference type="NCBI Taxonomy" id="1302712"/>
    <lineage>
        <taxon>Eukaryota</taxon>
        <taxon>Fungi</taxon>
        <taxon>Dikarya</taxon>
        <taxon>Ascomycota</taxon>
        <taxon>Pezizomycotina</taxon>
        <taxon>Dothideomycetes</taxon>
        <taxon>Pleosporomycetidae</taxon>
        <taxon>Pleosporales</taxon>
        <taxon>Pleosporineae</taxon>
        <taxon>Pleosporaceae</taxon>
        <taxon>Pyrenophora</taxon>
    </lineage>
</organism>
<dbReference type="PANTHER" id="PTHR47668:SF1">
    <property type="entry name" value="DIENELACTONE HYDROLASE DOMAIN-CONTAINING PROTEIN-RELATED"/>
    <property type="match status" value="1"/>
</dbReference>
<evidence type="ECO:0000259" key="1">
    <source>
        <dbReference type="Pfam" id="PF01738"/>
    </source>
</evidence>